<protein>
    <submittedName>
        <fullName evidence="1">Uncharacterized protein</fullName>
    </submittedName>
</protein>
<dbReference type="STRING" id="2015173.A0A026WYJ0"/>
<dbReference type="OrthoDB" id="8825892at2759"/>
<dbReference type="EMBL" id="KK107064">
    <property type="protein sequence ID" value="EZA60913.1"/>
    <property type="molecule type" value="Genomic_DNA"/>
</dbReference>
<keyword evidence="2" id="KW-1185">Reference proteome</keyword>
<proteinExistence type="predicted"/>
<evidence type="ECO:0000313" key="2">
    <source>
        <dbReference type="Proteomes" id="UP000053097"/>
    </source>
</evidence>
<dbReference type="InterPro" id="IPR013783">
    <property type="entry name" value="Ig-like_fold"/>
</dbReference>
<organism evidence="1 2">
    <name type="scientific">Ooceraea biroi</name>
    <name type="common">Clonal raider ant</name>
    <name type="synonym">Cerapachys biroi</name>
    <dbReference type="NCBI Taxonomy" id="2015173"/>
    <lineage>
        <taxon>Eukaryota</taxon>
        <taxon>Metazoa</taxon>
        <taxon>Ecdysozoa</taxon>
        <taxon>Arthropoda</taxon>
        <taxon>Hexapoda</taxon>
        <taxon>Insecta</taxon>
        <taxon>Pterygota</taxon>
        <taxon>Neoptera</taxon>
        <taxon>Endopterygota</taxon>
        <taxon>Hymenoptera</taxon>
        <taxon>Apocrita</taxon>
        <taxon>Aculeata</taxon>
        <taxon>Formicoidea</taxon>
        <taxon>Formicidae</taxon>
        <taxon>Dorylinae</taxon>
        <taxon>Ooceraea</taxon>
    </lineage>
</organism>
<dbReference type="AlphaFoldDB" id="A0A026WYJ0"/>
<dbReference type="Gene3D" id="2.60.40.10">
    <property type="entry name" value="Immunoglobulins"/>
    <property type="match status" value="1"/>
</dbReference>
<accession>A0A026WYJ0</accession>
<sequence length="154" mass="16914">MKANPLGLGRERTNDLVNSKTRHRCGLNPTVVLRAGMVSPGANLAINTKQISCAPDSHVFRPRFSSYMILADSGPDFVITVTMTDAEAVAGEIAQLPCDVKPPLLGDKLHLVIWYKEEADAPIYSVYVKHKILREHFGVRNNGVESKTTTAKNK</sequence>
<gene>
    <name evidence="1" type="ORF">X777_13115</name>
</gene>
<name>A0A026WYJ0_OOCBI</name>
<reference evidence="1 2" key="1">
    <citation type="journal article" date="2014" name="Curr. Biol.">
        <title>The genome of the clonal raider ant Cerapachys biroi.</title>
        <authorList>
            <person name="Oxley P.R."/>
            <person name="Ji L."/>
            <person name="Fetter-Pruneda I."/>
            <person name="McKenzie S.K."/>
            <person name="Li C."/>
            <person name="Hu H."/>
            <person name="Zhang G."/>
            <person name="Kronauer D.J."/>
        </authorList>
    </citation>
    <scope>NUCLEOTIDE SEQUENCE [LARGE SCALE GENOMIC DNA]</scope>
</reference>
<dbReference type="Proteomes" id="UP000053097">
    <property type="component" value="Unassembled WGS sequence"/>
</dbReference>
<evidence type="ECO:0000313" key="1">
    <source>
        <dbReference type="EMBL" id="EZA60913.1"/>
    </source>
</evidence>